<feature type="region of interest" description="Disordered" evidence="8">
    <location>
        <begin position="17"/>
        <end position="43"/>
    </location>
</feature>
<dbReference type="InterPro" id="IPR016266">
    <property type="entry name" value="POLE2"/>
</dbReference>
<comment type="similarity">
    <text evidence="2">Belongs to the DNA polymerase epsilon subunit B family.</text>
</comment>
<dbReference type="GO" id="GO:0006261">
    <property type="term" value="P:DNA-templated DNA replication"/>
    <property type="evidence" value="ECO:0007669"/>
    <property type="project" value="InterPro"/>
</dbReference>
<keyword evidence="6" id="KW-0539">Nucleus</keyword>
<evidence type="ECO:0000256" key="8">
    <source>
        <dbReference type="SAM" id="MobiDB-lite"/>
    </source>
</evidence>
<evidence type="ECO:0000256" key="4">
    <source>
        <dbReference type="ARBA" id="ARBA00022705"/>
    </source>
</evidence>
<feature type="domain" description="DNA polymerase alpha/delta/epsilon subunit B" evidence="9">
    <location>
        <begin position="392"/>
        <end position="629"/>
    </location>
</feature>
<accession>A0A292PTJ2</accession>
<proteinExistence type="inferred from homology"/>
<evidence type="ECO:0000256" key="1">
    <source>
        <dbReference type="ARBA" id="ARBA00004123"/>
    </source>
</evidence>
<dbReference type="Proteomes" id="UP001412239">
    <property type="component" value="Unassembled WGS sequence"/>
</dbReference>
<organism evidence="10 11">
    <name type="scientific">Tuber aestivum</name>
    <name type="common">summer truffle</name>
    <dbReference type="NCBI Taxonomy" id="59557"/>
    <lineage>
        <taxon>Eukaryota</taxon>
        <taxon>Fungi</taxon>
        <taxon>Dikarya</taxon>
        <taxon>Ascomycota</taxon>
        <taxon>Pezizomycotina</taxon>
        <taxon>Pezizomycetes</taxon>
        <taxon>Pezizales</taxon>
        <taxon>Tuberaceae</taxon>
        <taxon>Tuber</taxon>
    </lineage>
</organism>
<reference evidence="10" key="1">
    <citation type="submission" date="2015-10" db="EMBL/GenBank/DDBJ databases">
        <authorList>
            <person name="Regsiter A."/>
            <person name="william w."/>
        </authorList>
    </citation>
    <scope>NUCLEOTIDE SEQUENCE</scope>
    <source>
        <strain evidence="10">Montdore</strain>
    </source>
</reference>
<dbReference type="AlphaFoldDB" id="A0A292PTJ2"/>
<dbReference type="PANTHER" id="PTHR12708:SF0">
    <property type="entry name" value="DNA POLYMERASE EPSILON SUBUNIT 2"/>
    <property type="match status" value="1"/>
</dbReference>
<comment type="subcellular location">
    <subcellularLocation>
        <location evidence="1">Nucleus</location>
    </subcellularLocation>
</comment>
<dbReference type="InterPro" id="IPR007185">
    <property type="entry name" value="DNA_pol_a/d/e_bsu"/>
</dbReference>
<evidence type="ECO:0000313" key="11">
    <source>
        <dbReference type="Proteomes" id="UP001412239"/>
    </source>
</evidence>
<sequence length="668" mass="73272">MPLDKGKSKVPTFFRPKLPWATLNPSSQQTSDPYEPLPQSTRPQPPRILAVEIPLNVLRPVAFRVFTKKHNLTLKSDALALLCSFVGRRCGAEWRDSGAGEKLLDEVARQWRRNEGANGVLVDGGEGLKRVIRGLEVGGDSVGMSRETSFDITGVPSSALYDGGGGIGDIGATAQASELEDVEPCAYLKVVDAFSQPKFAYNPLKKQFEKAPKPSLLPPPQTKTQLFRTRYNLLHQRLLRTEAFQLPTFSTASSSSVNRLTPISNLLGRSGQSFLLFGMLGVSPSGLLILLDPSGEIVLDLSVATAIPEDGSWFTPGCFCILDGAFEETGKFTVFTVGQPSAERRATSAEVFGHVDFLGNGVTLDMSVSSGGQQGRILRNAEKSLEDVKHLFIGEVELDGKGTLEALRKVFSEYETEPPLVVVLMGNFCTVAMGSSGGSVGYKEYFDQLASLLQDFPALTSSSTFIFVPGDNDPWASTFSGGASTTLPRKPIPEIFTTRIKRVFTQSRNSNSVVWASNPCRIGYFTQEMVICRDDIFSRFQRNAINFKKPDHPMEDALSQPEATGDGEGGVDVETKNVRKLVKTIIDQGFLSPFSIPTRPILWDYWHTLSLYPLPSTLVIADPRMQPFVITYESCHVMNPGKLVQRRMARWVEYSPSIGKGKVCQVGF</sequence>
<dbReference type="GO" id="GO:0042276">
    <property type="term" value="P:error-prone translesion synthesis"/>
    <property type="evidence" value="ECO:0007669"/>
    <property type="project" value="TreeGrafter"/>
</dbReference>
<evidence type="ECO:0000256" key="2">
    <source>
        <dbReference type="ARBA" id="ARBA00009560"/>
    </source>
</evidence>
<dbReference type="Pfam" id="PF04042">
    <property type="entry name" value="DNA_pol_E_B"/>
    <property type="match status" value="1"/>
</dbReference>
<keyword evidence="4" id="KW-0235">DNA replication</keyword>
<feature type="region of interest" description="Disordered" evidence="8">
    <location>
        <begin position="551"/>
        <end position="571"/>
    </location>
</feature>
<protein>
    <recommendedName>
        <fullName evidence="3">DNA polymerase epsilon subunit B</fullName>
    </recommendedName>
    <alternativeName>
        <fullName evidence="7">DNA polymerase II subunit 2</fullName>
    </alternativeName>
</protein>
<dbReference type="GO" id="GO:0008622">
    <property type="term" value="C:epsilon DNA polymerase complex"/>
    <property type="evidence" value="ECO:0007669"/>
    <property type="project" value="InterPro"/>
</dbReference>
<evidence type="ECO:0000256" key="7">
    <source>
        <dbReference type="ARBA" id="ARBA00032930"/>
    </source>
</evidence>
<evidence type="ECO:0000256" key="5">
    <source>
        <dbReference type="ARBA" id="ARBA00023125"/>
    </source>
</evidence>
<dbReference type="EMBL" id="LN891070">
    <property type="protein sequence ID" value="CUS09790.1"/>
    <property type="molecule type" value="Genomic_DNA"/>
</dbReference>
<feature type="compositionally biased region" description="Polar residues" evidence="8">
    <location>
        <begin position="23"/>
        <end position="42"/>
    </location>
</feature>
<dbReference type="GO" id="GO:0003677">
    <property type="term" value="F:DNA binding"/>
    <property type="evidence" value="ECO:0007669"/>
    <property type="project" value="UniProtKB-KW"/>
</dbReference>
<dbReference type="PANTHER" id="PTHR12708">
    <property type="entry name" value="DNA POLYMERASE EPSILON SUBUNIT B"/>
    <property type="match status" value="1"/>
</dbReference>
<keyword evidence="11" id="KW-1185">Reference proteome</keyword>
<keyword evidence="5" id="KW-0238">DNA-binding</keyword>
<evidence type="ECO:0000313" key="10">
    <source>
        <dbReference type="EMBL" id="CUS09790.1"/>
    </source>
</evidence>
<evidence type="ECO:0000259" key="9">
    <source>
        <dbReference type="Pfam" id="PF04042"/>
    </source>
</evidence>
<evidence type="ECO:0000256" key="6">
    <source>
        <dbReference type="ARBA" id="ARBA00023242"/>
    </source>
</evidence>
<gene>
    <name evidence="10" type="ORF">GSTUAT00006149001</name>
</gene>
<evidence type="ECO:0000256" key="3">
    <source>
        <dbReference type="ARBA" id="ARBA00016011"/>
    </source>
</evidence>
<name>A0A292PTJ2_9PEZI</name>